<sequence>MRAIGLKYLKWFDYHHFGNARNNSESQYKFFYYFNVVYYIFFYIFVRPHYFKTGMRTVGAQTVPVQKPADWIAIKTFEMMNGSMTAGSSGL</sequence>
<dbReference type="EMBL" id="AP021876">
    <property type="protein sequence ID" value="BBO85347.1"/>
    <property type="molecule type" value="Genomic_DNA"/>
</dbReference>
<accession>A0A5K7ZYJ8</accession>
<gene>
    <name evidence="2" type="ORF">DSCO28_59130</name>
</gene>
<dbReference type="Proteomes" id="UP000425960">
    <property type="component" value="Chromosome"/>
</dbReference>
<evidence type="ECO:0000313" key="3">
    <source>
        <dbReference type="Proteomes" id="UP000425960"/>
    </source>
</evidence>
<reference evidence="2 3" key="1">
    <citation type="submission" date="2019-11" db="EMBL/GenBank/DDBJ databases">
        <title>Comparative genomics of hydrocarbon-degrading Desulfosarcina strains.</title>
        <authorList>
            <person name="Watanabe M."/>
            <person name="Kojima H."/>
            <person name="Fukui M."/>
        </authorList>
    </citation>
    <scope>NUCLEOTIDE SEQUENCE [LARGE SCALE GENOMIC DNA]</scope>
    <source>
        <strain evidence="2 3">28bB2T</strain>
    </source>
</reference>
<proteinExistence type="predicted"/>
<protein>
    <submittedName>
        <fullName evidence="2">Uncharacterized protein</fullName>
    </submittedName>
</protein>
<dbReference type="KEGG" id="dov:DSCO28_59130"/>
<name>A0A5K7ZYJ8_9BACT</name>
<organism evidence="2 3">
    <name type="scientific">Desulfosarcina ovata subsp. sediminis</name>
    <dbReference type="NCBI Taxonomy" id="885957"/>
    <lineage>
        <taxon>Bacteria</taxon>
        <taxon>Pseudomonadati</taxon>
        <taxon>Thermodesulfobacteriota</taxon>
        <taxon>Desulfobacteria</taxon>
        <taxon>Desulfobacterales</taxon>
        <taxon>Desulfosarcinaceae</taxon>
        <taxon>Desulfosarcina</taxon>
    </lineage>
</organism>
<keyword evidence="1" id="KW-1133">Transmembrane helix</keyword>
<evidence type="ECO:0000313" key="2">
    <source>
        <dbReference type="EMBL" id="BBO85347.1"/>
    </source>
</evidence>
<evidence type="ECO:0000256" key="1">
    <source>
        <dbReference type="SAM" id="Phobius"/>
    </source>
</evidence>
<dbReference type="AlphaFoldDB" id="A0A5K7ZYJ8"/>
<keyword evidence="1" id="KW-0472">Membrane</keyword>
<keyword evidence="1" id="KW-0812">Transmembrane</keyword>
<feature type="transmembrane region" description="Helical" evidence="1">
    <location>
        <begin position="30"/>
        <end position="46"/>
    </location>
</feature>